<evidence type="ECO:0000256" key="5">
    <source>
        <dbReference type="ARBA" id="ARBA00023229"/>
    </source>
</evidence>
<comment type="pathway">
    <text evidence="1">Metabolic intermediate biosynthesis; (R)-mevalonate biosynthesis; (R)-mevalonate from acetyl-CoA: step 3/3.</text>
</comment>
<accession>A0A8S9R5L4</accession>
<dbReference type="AlphaFoldDB" id="A0A8S9R5L4"/>
<keyword evidence="3" id="KW-0813">Transport</keyword>
<keyword evidence="4" id="KW-0406">Ion transport</keyword>
<dbReference type="PANTHER" id="PTHR11671">
    <property type="entry name" value="V-TYPE ATP SYNTHASE SUBUNIT D"/>
    <property type="match status" value="1"/>
</dbReference>
<gene>
    <name evidence="6" type="ORF">F2Q69_00014770</name>
</gene>
<dbReference type="GO" id="GO:0004420">
    <property type="term" value="F:hydroxymethylglutaryl-CoA reductase (NADPH) activity"/>
    <property type="evidence" value="ECO:0007669"/>
    <property type="project" value="InterPro"/>
</dbReference>
<dbReference type="Gene3D" id="1.10.287.3240">
    <property type="match status" value="1"/>
</dbReference>
<evidence type="ECO:0000313" key="7">
    <source>
        <dbReference type="Proteomes" id="UP000712600"/>
    </source>
</evidence>
<dbReference type="InterPro" id="IPR009023">
    <property type="entry name" value="HMG_CoA_Rdtase_NAD(P)-bd_sf"/>
</dbReference>
<protein>
    <recommendedName>
        <fullName evidence="8">V-type proton ATPase subunit D</fullName>
    </recommendedName>
</protein>
<dbReference type="GO" id="GO:0008299">
    <property type="term" value="P:isoprenoid biosynthetic process"/>
    <property type="evidence" value="ECO:0007669"/>
    <property type="project" value="UniProtKB-KW"/>
</dbReference>
<evidence type="ECO:0000256" key="3">
    <source>
        <dbReference type="ARBA" id="ARBA00022448"/>
    </source>
</evidence>
<dbReference type="InterPro" id="IPR002699">
    <property type="entry name" value="V_ATPase_D"/>
</dbReference>
<evidence type="ECO:0008006" key="8">
    <source>
        <dbReference type="Google" id="ProtNLM"/>
    </source>
</evidence>
<dbReference type="GO" id="GO:0015936">
    <property type="term" value="P:coenzyme A metabolic process"/>
    <property type="evidence" value="ECO:0007669"/>
    <property type="project" value="InterPro"/>
</dbReference>
<comment type="caution">
    <text evidence="6">The sequence shown here is derived from an EMBL/GenBank/DDBJ whole genome shotgun (WGS) entry which is preliminary data.</text>
</comment>
<dbReference type="InterPro" id="IPR002202">
    <property type="entry name" value="HMG_CoA_Rdtase"/>
</dbReference>
<dbReference type="SUPFAM" id="SSF55035">
    <property type="entry name" value="NAD-binding domain of HMG-CoA reductase"/>
    <property type="match status" value="1"/>
</dbReference>
<name>A0A8S9R5L4_BRACR</name>
<dbReference type="Proteomes" id="UP000712600">
    <property type="component" value="Unassembled WGS sequence"/>
</dbReference>
<evidence type="ECO:0000256" key="1">
    <source>
        <dbReference type="ARBA" id="ARBA00005084"/>
    </source>
</evidence>
<sequence>MGMDMVTKGVHNVIEFLSDDSPDMDVIGISGPLSFSPSIYNLSDLLAKKSPSESQTSFLTLDEAIKTTNRRVNALENVVKPKIENTISYIKGELDELEREDFFRLKKIQGYKRREVERQAGNAKAFAEEMVLEGISMQRGISINAARSLLVGGGEKDADIIF</sequence>
<dbReference type="EMBL" id="QGKX02000996">
    <property type="protein sequence ID" value="KAF3558879.1"/>
    <property type="molecule type" value="Genomic_DNA"/>
</dbReference>
<evidence type="ECO:0000256" key="2">
    <source>
        <dbReference type="ARBA" id="ARBA00005850"/>
    </source>
</evidence>
<keyword evidence="5" id="KW-0414">Isoprene biosynthesis</keyword>
<comment type="similarity">
    <text evidence="2">Belongs to the V-ATPase D subunit family.</text>
</comment>
<dbReference type="PROSITE" id="PS50065">
    <property type="entry name" value="HMG_COA_REDUCTASE_4"/>
    <property type="match status" value="1"/>
</dbReference>
<organism evidence="6 7">
    <name type="scientific">Brassica cretica</name>
    <name type="common">Mustard</name>
    <dbReference type="NCBI Taxonomy" id="69181"/>
    <lineage>
        <taxon>Eukaryota</taxon>
        <taxon>Viridiplantae</taxon>
        <taxon>Streptophyta</taxon>
        <taxon>Embryophyta</taxon>
        <taxon>Tracheophyta</taxon>
        <taxon>Spermatophyta</taxon>
        <taxon>Magnoliopsida</taxon>
        <taxon>eudicotyledons</taxon>
        <taxon>Gunneridae</taxon>
        <taxon>Pentapetalae</taxon>
        <taxon>rosids</taxon>
        <taxon>malvids</taxon>
        <taxon>Brassicales</taxon>
        <taxon>Brassicaceae</taxon>
        <taxon>Brassiceae</taxon>
        <taxon>Brassica</taxon>
    </lineage>
</organism>
<proteinExistence type="inferred from homology"/>
<dbReference type="GO" id="GO:0046961">
    <property type="term" value="F:proton-transporting ATPase activity, rotational mechanism"/>
    <property type="evidence" value="ECO:0007669"/>
    <property type="project" value="InterPro"/>
</dbReference>
<reference evidence="6" key="1">
    <citation type="submission" date="2019-12" db="EMBL/GenBank/DDBJ databases">
        <title>Genome sequencing and annotation of Brassica cretica.</title>
        <authorList>
            <person name="Studholme D.J."/>
            <person name="Sarris P."/>
        </authorList>
    </citation>
    <scope>NUCLEOTIDE SEQUENCE</scope>
    <source>
        <strain evidence="6">PFS-109/04</strain>
        <tissue evidence="6">Leaf</tissue>
    </source>
</reference>
<evidence type="ECO:0000313" key="6">
    <source>
        <dbReference type="EMBL" id="KAF3558879.1"/>
    </source>
</evidence>
<evidence type="ECO:0000256" key="4">
    <source>
        <dbReference type="ARBA" id="ARBA00023065"/>
    </source>
</evidence>
<dbReference type="Pfam" id="PF01813">
    <property type="entry name" value="ATP-synt_D"/>
    <property type="match status" value="1"/>
</dbReference>